<sequence length="62" mass="6750">MSKHWKKAIAKIVVWIALEILLTILGLDDLADYSEFVLEKNHVPSIIAIAPIQVNVVAGAIG</sequence>
<protein>
    <submittedName>
        <fullName evidence="2">Uncharacterized protein</fullName>
    </submittedName>
</protein>
<feature type="transmembrane region" description="Helical" evidence="1">
    <location>
        <begin position="12"/>
        <end position="31"/>
    </location>
</feature>
<keyword evidence="1" id="KW-1133">Transmembrane helix</keyword>
<keyword evidence="3" id="KW-1185">Reference proteome</keyword>
<dbReference type="EMBL" id="JADEWZ010000041">
    <property type="protein sequence ID" value="MBE9118250.1"/>
    <property type="molecule type" value="Genomic_DNA"/>
</dbReference>
<dbReference type="RefSeq" id="WP_194031335.1">
    <property type="nucleotide sequence ID" value="NZ_JADEWZ010000041.1"/>
</dbReference>
<reference evidence="2" key="1">
    <citation type="submission" date="2020-10" db="EMBL/GenBank/DDBJ databases">
        <authorList>
            <person name="Castelo-Branco R."/>
            <person name="Eusebio N."/>
            <person name="Adriana R."/>
            <person name="Vieira A."/>
            <person name="Brugerolle De Fraissinette N."/>
            <person name="Rezende De Castro R."/>
            <person name="Schneider M.P."/>
            <person name="Vasconcelos V."/>
            <person name="Leao P.N."/>
        </authorList>
    </citation>
    <scope>NUCLEOTIDE SEQUENCE</scope>
    <source>
        <strain evidence="2">LEGE 07157</strain>
    </source>
</reference>
<proteinExistence type="predicted"/>
<dbReference type="AlphaFoldDB" id="A0A8J7DZN5"/>
<evidence type="ECO:0000313" key="3">
    <source>
        <dbReference type="Proteomes" id="UP000654482"/>
    </source>
</evidence>
<organism evidence="2 3">
    <name type="scientific">Lusitaniella coriacea LEGE 07157</name>
    <dbReference type="NCBI Taxonomy" id="945747"/>
    <lineage>
        <taxon>Bacteria</taxon>
        <taxon>Bacillati</taxon>
        <taxon>Cyanobacteriota</taxon>
        <taxon>Cyanophyceae</taxon>
        <taxon>Spirulinales</taxon>
        <taxon>Lusitaniellaceae</taxon>
        <taxon>Lusitaniella</taxon>
    </lineage>
</organism>
<evidence type="ECO:0000256" key="1">
    <source>
        <dbReference type="SAM" id="Phobius"/>
    </source>
</evidence>
<name>A0A8J7DZN5_9CYAN</name>
<accession>A0A8J7DZN5</accession>
<keyword evidence="1" id="KW-0812">Transmembrane</keyword>
<evidence type="ECO:0000313" key="2">
    <source>
        <dbReference type="EMBL" id="MBE9118250.1"/>
    </source>
</evidence>
<keyword evidence="1" id="KW-0472">Membrane</keyword>
<gene>
    <name evidence="2" type="ORF">IQ249_20370</name>
</gene>
<comment type="caution">
    <text evidence="2">The sequence shown here is derived from an EMBL/GenBank/DDBJ whole genome shotgun (WGS) entry which is preliminary data.</text>
</comment>
<dbReference type="Proteomes" id="UP000654482">
    <property type="component" value="Unassembled WGS sequence"/>
</dbReference>